<accession>A0A0B1PH71</accession>
<evidence type="ECO:0008006" key="3">
    <source>
        <dbReference type="Google" id="ProtNLM"/>
    </source>
</evidence>
<proteinExistence type="predicted"/>
<sequence>MDINYLLKNNNNNNNLKQRRVQYAGLLDKLPVQQTIQAACKKIKPSAGGRESTHAANRSKDVSEWARICNKETSKRRQKEAGKIEAFEEWRETWTGLHKVRHSTYRTPADPKVWKAATITIDKNTGRKILTDKVPGVANPKCQCGYPAQNVKHMVLGCHQWAEGRGEILRQAKDRPYEAMMNIPDDMARITQWILNKGWYEQFRLAREVDAVLKDNWRRAGKG</sequence>
<name>A0A0B1PH71_UNCNE</name>
<dbReference type="HOGENOM" id="CLU_1161882_0_0_1"/>
<dbReference type="EMBL" id="JNVN01000119">
    <property type="protein sequence ID" value="KHJ36186.1"/>
    <property type="molecule type" value="Genomic_DNA"/>
</dbReference>
<keyword evidence="2" id="KW-1185">Reference proteome</keyword>
<dbReference type="AlphaFoldDB" id="A0A0B1PH71"/>
<organism evidence="1 2">
    <name type="scientific">Uncinula necator</name>
    <name type="common">Grape powdery mildew</name>
    <dbReference type="NCBI Taxonomy" id="52586"/>
    <lineage>
        <taxon>Eukaryota</taxon>
        <taxon>Fungi</taxon>
        <taxon>Dikarya</taxon>
        <taxon>Ascomycota</taxon>
        <taxon>Pezizomycotina</taxon>
        <taxon>Leotiomycetes</taxon>
        <taxon>Erysiphales</taxon>
        <taxon>Erysiphaceae</taxon>
        <taxon>Erysiphe</taxon>
    </lineage>
</organism>
<reference evidence="1 2" key="1">
    <citation type="journal article" date="2014" name="BMC Genomics">
        <title>Adaptive genomic structural variation in the grape powdery mildew pathogen, Erysiphe necator.</title>
        <authorList>
            <person name="Jones L."/>
            <person name="Riaz S."/>
            <person name="Morales-Cruz A."/>
            <person name="Amrine K.C."/>
            <person name="McGuire B."/>
            <person name="Gubler W.D."/>
            <person name="Walker M.A."/>
            <person name="Cantu D."/>
        </authorList>
    </citation>
    <scope>NUCLEOTIDE SEQUENCE [LARGE SCALE GENOMIC DNA]</scope>
    <source>
        <strain evidence="2">c</strain>
    </source>
</reference>
<protein>
    <recommendedName>
        <fullName evidence="3">Reverse transcriptase</fullName>
    </recommendedName>
</protein>
<evidence type="ECO:0000313" key="1">
    <source>
        <dbReference type="EMBL" id="KHJ36186.1"/>
    </source>
</evidence>
<comment type="caution">
    <text evidence="1">The sequence shown here is derived from an EMBL/GenBank/DDBJ whole genome shotgun (WGS) entry which is preliminary data.</text>
</comment>
<evidence type="ECO:0000313" key="2">
    <source>
        <dbReference type="Proteomes" id="UP000030854"/>
    </source>
</evidence>
<gene>
    <name evidence="1" type="ORF">EV44_g3200</name>
</gene>
<dbReference type="Proteomes" id="UP000030854">
    <property type="component" value="Unassembled WGS sequence"/>
</dbReference>